<dbReference type="Proteomes" id="UP000580051">
    <property type="component" value="Unassembled WGS sequence"/>
</dbReference>
<sequence length="158" mass="18094">MRRENTAQQGKGVDAEIVLISGPVYLEMTVLAESQADRDVRELMMGVRCHHWLGSRNLDKDADRFIRKLLEKSAQFIPGQPNVLAISVFDWFPADFEIEPAMRDNCYLNLGMVLQFGRARIEHVFTNNCDPSCQLTDQERDRLVELLSGQGYFPLAYL</sequence>
<proteinExistence type="predicted"/>
<comment type="caution">
    <text evidence="1">The sequence shown here is derived from an EMBL/GenBank/DDBJ whole genome shotgun (WGS) entry which is preliminary data.</text>
</comment>
<gene>
    <name evidence="1" type="ORF">HKBW3S06_00147</name>
</gene>
<accession>A0A6V8NNP2</accession>
<protein>
    <submittedName>
        <fullName evidence="1">Uncharacterized protein</fullName>
    </submittedName>
</protein>
<dbReference type="AlphaFoldDB" id="A0A6V8NNP2"/>
<evidence type="ECO:0000313" key="2">
    <source>
        <dbReference type="Proteomes" id="UP000580051"/>
    </source>
</evidence>
<organism evidence="1 2">
    <name type="scientific">Candidatus Hakubella thermalkaliphila</name>
    <dbReference type="NCBI Taxonomy" id="2754717"/>
    <lineage>
        <taxon>Bacteria</taxon>
        <taxon>Bacillati</taxon>
        <taxon>Actinomycetota</taxon>
        <taxon>Actinomycetota incertae sedis</taxon>
        <taxon>Candidatus Hakubellales</taxon>
        <taxon>Candidatus Hakubellaceae</taxon>
        <taxon>Candidatus Hakubella</taxon>
    </lineage>
</organism>
<reference evidence="1 2" key="1">
    <citation type="journal article" date="2020" name="Front. Microbiol.">
        <title>Single-cell genomics of novel Actinobacteria with the Wood-Ljungdahl pathway discovered in a serpentinizing system.</title>
        <authorList>
            <person name="Merino N."/>
            <person name="Kawai M."/>
            <person name="Boyd E.S."/>
            <person name="Colman D.R."/>
            <person name="McGlynn S.E."/>
            <person name="Nealson K.H."/>
            <person name="Kurokawa K."/>
            <person name="Hongoh Y."/>
        </authorList>
    </citation>
    <scope>NUCLEOTIDE SEQUENCE [LARGE SCALE GENOMIC DNA]</scope>
    <source>
        <strain evidence="1 2">S06</strain>
    </source>
</reference>
<evidence type="ECO:0000313" key="1">
    <source>
        <dbReference type="EMBL" id="GFP20920.1"/>
    </source>
</evidence>
<name>A0A6V8NNP2_9ACTN</name>
<dbReference type="EMBL" id="BLRV01000008">
    <property type="protein sequence ID" value="GFP20920.1"/>
    <property type="molecule type" value="Genomic_DNA"/>
</dbReference>